<protein>
    <submittedName>
        <fullName evidence="1">Uncharacterized protein</fullName>
    </submittedName>
</protein>
<name>A0A7Y6N4V5_9BURK</name>
<dbReference type="Proteomes" id="UP000594380">
    <property type="component" value="Unassembled WGS sequence"/>
</dbReference>
<organism evidence="1 2">
    <name type="scientific">Paraburkholderia youngii</name>
    <dbReference type="NCBI Taxonomy" id="2782701"/>
    <lineage>
        <taxon>Bacteria</taxon>
        <taxon>Pseudomonadati</taxon>
        <taxon>Pseudomonadota</taxon>
        <taxon>Betaproteobacteria</taxon>
        <taxon>Burkholderiales</taxon>
        <taxon>Burkholderiaceae</taxon>
        <taxon>Paraburkholderia</taxon>
    </lineage>
</organism>
<dbReference type="AlphaFoldDB" id="A0A7Y6N4V5"/>
<reference evidence="1 2" key="1">
    <citation type="submission" date="2020-02" db="EMBL/GenBank/DDBJ databases">
        <title>Paraburkholderia simonii sp. nov. and Paraburkholderia youngii sp. nov. Brazilian and Mexican Mimosa-associated rhizobia.</title>
        <authorList>
            <person name="Mavima L."/>
            <person name="Beukes C.W."/>
            <person name="Chan W.Y."/>
            <person name="Palmer M."/>
            <person name="De Meyer S.E."/>
            <person name="James E.K."/>
            <person name="Venter S.N."/>
            <person name="Steenkamp E.T."/>
        </authorList>
    </citation>
    <scope>NUCLEOTIDE SEQUENCE [LARGE SCALE GENOMIC DNA]</scope>
    <source>
        <strain evidence="1 2">JPY169</strain>
    </source>
</reference>
<sequence>MDKPTTLPVDPGALEDWMFDVMEMAESMSFWLDLKDRIEPADCQRMLSALRLLNLALLDRLHNGHEQFVF</sequence>
<dbReference type="EMBL" id="JAALDK010000003">
    <property type="protein sequence ID" value="NUY05914.1"/>
    <property type="molecule type" value="Genomic_DNA"/>
</dbReference>
<accession>A0A7Y6N4V5</accession>
<dbReference type="RefSeq" id="WP_176112376.1">
    <property type="nucleotide sequence ID" value="NZ_JAALDK010000003.1"/>
</dbReference>
<comment type="caution">
    <text evidence="1">The sequence shown here is derived from an EMBL/GenBank/DDBJ whole genome shotgun (WGS) entry which is preliminary data.</text>
</comment>
<proteinExistence type="predicted"/>
<evidence type="ECO:0000313" key="1">
    <source>
        <dbReference type="EMBL" id="NUY05914.1"/>
    </source>
</evidence>
<gene>
    <name evidence="1" type="ORF">G5S42_41735</name>
</gene>
<dbReference type="GeneID" id="301106838"/>
<evidence type="ECO:0000313" key="2">
    <source>
        <dbReference type="Proteomes" id="UP000594380"/>
    </source>
</evidence>